<dbReference type="PANTHER" id="PTHR21064:SF6">
    <property type="entry name" value="AMINOGLYCOSIDE PHOSPHOTRANSFERASE DOMAIN-CONTAINING PROTEIN"/>
    <property type="match status" value="1"/>
</dbReference>
<dbReference type="InterPro" id="IPR002575">
    <property type="entry name" value="Aminoglycoside_PTrfase"/>
</dbReference>
<reference evidence="3" key="1">
    <citation type="submission" date="2020-05" db="EMBL/GenBank/DDBJ databases">
        <authorList>
            <person name="Chiriac C."/>
            <person name="Salcher M."/>
            <person name="Ghai R."/>
            <person name="Kavagutti S V."/>
        </authorList>
    </citation>
    <scope>NUCLEOTIDE SEQUENCE</scope>
</reference>
<protein>
    <submittedName>
        <fullName evidence="3">Unannotated protein</fullName>
    </submittedName>
</protein>
<dbReference type="PANTHER" id="PTHR21064">
    <property type="entry name" value="AMINOGLYCOSIDE PHOSPHOTRANSFERASE DOMAIN-CONTAINING PROTEIN-RELATED"/>
    <property type="match status" value="1"/>
</dbReference>
<organism evidence="3">
    <name type="scientific">freshwater metagenome</name>
    <dbReference type="NCBI Taxonomy" id="449393"/>
    <lineage>
        <taxon>unclassified sequences</taxon>
        <taxon>metagenomes</taxon>
        <taxon>ecological metagenomes</taxon>
    </lineage>
</organism>
<dbReference type="AlphaFoldDB" id="A0A6J7K441"/>
<dbReference type="InterPro" id="IPR011009">
    <property type="entry name" value="Kinase-like_dom_sf"/>
</dbReference>
<dbReference type="Pfam" id="PF01636">
    <property type="entry name" value="APH"/>
    <property type="match status" value="1"/>
</dbReference>
<sequence length="322" mass="35830">MTNAADFAGMTADEQVESLRACVAEVLEQYALVAPVAESINHEYNSTFKVSAGSGETFALRINVNSQRSIENLNAEIFLVQSIRSVATPKPVANRLGKFVTLGWHEATGRNLNAVLYTWLEGEEPGDEPNVEQLFALGAAMAKLHAETLGLELPLSAELSDYTEFFWGSEDLLTGDTSELSSEEKALVAAAIVRVDEVVAELQETGVRRPIHADLHPWNVMWHEGELSVFDFDDAGIGLPVQDLATSLYYLDTPEQDQALLAGYKSVSALPEYTEQQMKLLLLQRRILLLNYLYETSNPEHREMIPAYQEETLRRIRNNLTA</sequence>
<evidence type="ECO:0000259" key="2">
    <source>
        <dbReference type="Pfam" id="PF01636"/>
    </source>
</evidence>
<gene>
    <name evidence="3" type="ORF">UFOPK3837_00365</name>
</gene>
<accession>A0A6J7K441</accession>
<proteinExistence type="inferred from homology"/>
<dbReference type="SUPFAM" id="SSF56112">
    <property type="entry name" value="Protein kinase-like (PK-like)"/>
    <property type="match status" value="1"/>
</dbReference>
<comment type="similarity">
    <text evidence="1">Belongs to the pseudomonas-type ThrB family.</text>
</comment>
<name>A0A6J7K441_9ZZZZ</name>
<dbReference type="EMBL" id="CAFBNO010000008">
    <property type="protein sequence ID" value="CAB4950037.1"/>
    <property type="molecule type" value="Genomic_DNA"/>
</dbReference>
<dbReference type="GO" id="GO:0019202">
    <property type="term" value="F:amino acid kinase activity"/>
    <property type="evidence" value="ECO:0007669"/>
    <property type="project" value="TreeGrafter"/>
</dbReference>
<dbReference type="Gene3D" id="3.90.1200.10">
    <property type="match status" value="1"/>
</dbReference>
<dbReference type="InterPro" id="IPR050249">
    <property type="entry name" value="Pseudomonas-type_ThrB"/>
</dbReference>
<evidence type="ECO:0000313" key="3">
    <source>
        <dbReference type="EMBL" id="CAB4950037.1"/>
    </source>
</evidence>
<evidence type="ECO:0000256" key="1">
    <source>
        <dbReference type="ARBA" id="ARBA00038240"/>
    </source>
</evidence>
<feature type="domain" description="Aminoglycoside phosphotransferase" evidence="2">
    <location>
        <begin position="45"/>
        <end position="268"/>
    </location>
</feature>